<name>A0ABQ4YG07_9ASTR</name>
<sequence>SSSRSYRRFYTKEEILAMTHRKCTIFLKTYSFNVKDKDKKCEVYGFIDDELPSEYYKEFFYKLHMENKELKSKLKNLSSQECAHNNYVPNKPSEEVPKEVPMEIILKELITLKVKGKLYDSFMFIVGFGLIMVLVLCLLMLSRN</sequence>
<keyword evidence="3" id="KW-1185">Reference proteome</keyword>
<feature type="transmembrane region" description="Helical" evidence="1">
    <location>
        <begin position="122"/>
        <end position="141"/>
    </location>
</feature>
<dbReference type="Proteomes" id="UP001151760">
    <property type="component" value="Unassembled WGS sequence"/>
</dbReference>
<reference evidence="2" key="1">
    <citation type="journal article" date="2022" name="Int. J. Mol. Sci.">
        <title>Draft Genome of Tanacetum Coccineum: Genomic Comparison of Closely Related Tanacetum-Family Plants.</title>
        <authorList>
            <person name="Yamashiro T."/>
            <person name="Shiraishi A."/>
            <person name="Nakayama K."/>
            <person name="Satake H."/>
        </authorList>
    </citation>
    <scope>NUCLEOTIDE SEQUENCE</scope>
</reference>
<proteinExistence type="predicted"/>
<keyword evidence="1" id="KW-0812">Transmembrane</keyword>
<gene>
    <name evidence="2" type="ORF">Tco_0726604</name>
</gene>
<accession>A0ABQ4YG07</accession>
<comment type="caution">
    <text evidence="2">The sequence shown here is derived from an EMBL/GenBank/DDBJ whole genome shotgun (WGS) entry which is preliminary data.</text>
</comment>
<evidence type="ECO:0000313" key="2">
    <source>
        <dbReference type="EMBL" id="GJS76723.1"/>
    </source>
</evidence>
<reference evidence="2" key="2">
    <citation type="submission" date="2022-01" db="EMBL/GenBank/DDBJ databases">
        <authorList>
            <person name="Yamashiro T."/>
            <person name="Shiraishi A."/>
            <person name="Satake H."/>
            <person name="Nakayama K."/>
        </authorList>
    </citation>
    <scope>NUCLEOTIDE SEQUENCE</scope>
</reference>
<organism evidence="2 3">
    <name type="scientific">Tanacetum coccineum</name>
    <dbReference type="NCBI Taxonomy" id="301880"/>
    <lineage>
        <taxon>Eukaryota</taxon>
        <taxon>Viridiplantae</taxon>
        <taxon>Streptophyta</taxon>
        <taxon>Embryophyta</taxon>
        <taxon>Tracheophyta</taxon>
        <taxon>Spermatophyta</taxon>
        <taxon>Magnoliopsida</taxon>
        <taxon>eudicotyledons</taxon>
        <taxon>Gunneridae</taxon>
        <taxon>Pentapetalae</taxon>
        <taxon>asterids</taxon>
        <taxon>campanulids</taxon>
        <taxon>Asterales</taxon>
        <taxon>Asteraceae</taxon>
        <taxon>Asteroideae</taxon>
        <taxon>Anthemideae</taxon>
        <taxon>Anthemidinae</taxon>
        <taxon>Tanacetum</taxon>
    </lineage>
</organism>
<keyword evidence="1" id="KW-0472">Membrane</keyword>
<feature type="non-terminal residue" evidence="2">
    <location>
        <position position="1"/>
    </location>
</feature>
<evidence type="ECO:0000313" key="3">
    <source>
        <dbReference type="Proteomes" id="UP001151760"/>
    </source>
</evidence>
<protein>
    <submittedName>
        <fullName evidence="2">Uncharacterized protein</fullName>
    </submittedName>
</protein>
<keyword evidence="1" id="KW-1133">Transmembrane helix</keyword>
<evidence type="ECO:0000256" key="1">
    <source>
        <dbReference type="SAM" id="Phobius"/>
    </source>
</evidence>
<dbReference type="EMBL" id="BQNB010010397">
    <property type="protein sequence ID" value="GJS76723.1"/>
    <property type="molecule type" value="Genomic_DNA"/>
</dbReference>